<evidence type="ECO:0000256" key="5">
    <source>
        <dbReference type="ARBA" id="ARBA00023295"/>
    </source>
</evidence>
<sequence length="285" mass="31689">HGLSYTTFALRDLKVSSKGIQVVIENTGNMSGSEVLQLYISADREISSFKRPVKELKGFEKVRLEPQQVLTVKISIDKYSTAVWDENRDAWACEKGQYTALLFGGNQCLKGTHRAENSRMIGTEVLAQSINNPSLTEIVVLSRRPLPSSHPTSPKVKTLIIEDFLTYPASLLQDLSGAEACIWYSIPLPARTKAISMTIVNKTRALGGIPSRFPDLATARKVNIDYAFVAAKVFVETLSPQLGPDKKFRFLYVSGHAVDRDLSKQHRFFNDAIHIKVSLLFSSIS</sequence>
<evidence type="ECO:0000313" key="7">
    <source>
        <dbReference type="EMBL" id="KAG4412725.1"/>
    </source>
</evidence>
<dbReference type="PANTHER" id="PTHR42715">
    <property type="entry name" value="BETA-GLUCOSIDASE"/>
    <property type="match status" value="1"/>
</dbReference>
<keyword evidence="8" id="KW-1185">Reference proteome</keyword>
<evidence type="ECO:0000256" key="4">
    <source>
        <dbReference type="ARBA" id="ARBA00022801"/>
    </source>
</evidence>
<feature type="non-terminal residue" evidence="7">
    <location>
        <position position="1"/>
    </location>
</feature>
<reference evidence="7" key="1">
    <citation type="submission" date="2021-02" db="EMBL/GenBank/DDBJ databases">
        <title>Genome sequence Cadophora malorum strain M34.</title>
        <authorList>
            <person name="Stefanovic E."/>
            <person name="Vu D."/>
            <person name="Scully C."/>
            <person name="Dijksterhuis J."/>
            <person name="Roader J."/>
            <person name="Houbraken J."/>
        </authorList>
    </citation>
    <scope>NUCLEOTIDE SEQUENCE</scope>
    <source>
        <strain evidence="7">M34</strain>
    </source>
</reference>
<feature type="domain" description="Fibronectin type III-like" evidence="6">
    <location>
        <begin position="34"/>
        <end position="107"/>
    </location>
</feature>
<gene>
    <name evidence="7" type="ORF">IFR04_014122</name>
</gene>
<dbReference type="EC" id="3.2.1.21" evidence="3"/>
<dbReference type="InterPro" id="IPR013783">
    <property type="entry name" value="Ig-like_fold"/>
</dbReference>
<dbReference type="Pfam" id="PF14310">
    <property type="entry name" value="Fn3-like"/>
    <property type="match status" value="1"/>
</dbReference>
<evidence type="ECO:0000256" key="1">
    <source>
        <dbReference type="ARBA" id="ARBA00000448"/>
    </source>
</evidence>
<comment type="catalytic activity">
    <reaction evidence="1">
        <text>Hydrolysis of terminal, non-reducing beta-D-glucosyl residues with release of beta-D-glucose.</text>
        <dbReference type="EC" id="3.2.1.21"/>
    </reaction>
</comment>
<keyword evidence="4" id="KW-0378">Hydrolase</keyword>
<comment type="similarity">
    <text evidence="2">Belongs to the glycosyl hydrolase 3 family.</text>
</comment>
<dbReference type="Gene3D" id="3.40.50.720">
    <property type="entry name" value="NAD(P)-binding Rossmann-like Domain"/>
    <property type="match status" value="1"/>
</dbReference>
<dbReference type="AlphaFoldDB" id="A0A8H7T195"/>
<comment type="caution">
    <text evidence="7">The sequence shown here is derived from an EMBL/GenBank/DDBJ whole genome shotgun (WGS) entry which is preliminary data.</text>
</comment>
<dbReference type="Gene3D" id="2.60.40.10">
    <property type="entry name" value="Immunoglobulins"/>
    <property type="match status" value="1"/>
</dbReference>
<evidence type="ECO:0000313" key="8">
    <source>
        <dbReference type="Proteomes" id="UP000664132"/>
    </source>
</evidence>
<evidence type="ECO:0000256" key="3">
    <source>
        <dbReference type="ARBA" id="ARBA00012744"/>
    </source>
</evidence>
<organism evidence="7 8">
    <name type="scientific">Cadophora malorum</name>
    <dbReference type="NCBI Taxonomy" id="108018"/>
    <lineage>
        <taxon>Eukaryota</taxon>
        <taxon>Fungi</taxon>
        <taxon>Dikarya</taxon>
        <taxon>Ascomycota</taxon>
        <taxon>Pezizomycotina</taxon>
        <taxon>Leotiomycetes</taxon>
        <taxon>Helotiales</taxon>
        <taxon>Ploettnerulaceae</taxon>
        <taxon>Cadophora</taxon>
    </lineage>
</organism>
<dbReference type="PANTHER" id="PTHR42715:SF27">
    <property type="entry name" value="BETA-GLUCOSIDASE-RELATED"/>
    <property type="match status" value="1"/>
</dbReference>
<dbReference type="SMART" id="SM01217">
    <property type="entry name" value="Fn3_like"/>
    <property type="match status" value="1"/>
</dbReference>
<keyword evidence="5" id="KW-0326">Glycosidase</keyword>
<proteinExistence type="inferred from homology"/>
<dbReference type="EMBL" id="JAFJYH010000358">
    <property type="protein sequence ID" value="KAG4412725.1"/>
    <property type="molecule type" value="Genomic_DNA"/>
</dbReference>
<dbReference type="GO" id="GO:0008422">
    <property type="term" value="F:beta-glucosidase activity"/>
    <property type="evidence" value="ECO:0007669"/>
    <property type="project" value="UniProtKB-EC"/>
</dbReference>
<evidence type="ECO:0000256" key="2">
    <source>
        <dbReference type="ARBA" id="ARBA00005336"/>
    </source>
</evidence>
<dbReference type="Proteomes" id="UP000664132">
    <property type="component" value="Unassembled WGS sequence"/>
</dbReference>
<dbReference type="InterPro" id="IPR050288">
    <property type="entry name" value="Cellulose_deg_GH3"/>
</dbReference>
<evidence type="ECO:0000259" key="6">
    <source>
        <dbReference type="SMART" id="SM01217"/>
    </source>
</evidence>
<name>A0A8H7T195_9HELO</name>
<protein>
    <recommendedName>
        <fullName evidence="3">beta-glucosidase</fullName>
        <ecNumber evidence="3">3.2.1.21</ecNumber>
    </recommendedName>
</protein>
<accession>A0A8H7T195</accession>
<dbReference type="OrthoDB" id="3535423at2759"/>
<dbReference type="InterPro" id="IPR026891">
    <property type="entry name" value="Fn3-like"/>
</dbReference>
<dbReference type="GO" id="GO:0009251">
    <property type="term" value="P:glucan catabolic process"/>
    <property type="evidence" value="ECO:0007669"/>
    <property type="project" value="TreeGrafter"/>
</dbReference>